<evidence type="ECO:0000313" key="1">
    <source>
        <dbReference type="EMBL" id="XCD07458.1"/>
    </source>
</evidence>
<dbReference type="InterPro" id="IPR025530">
    <property type="entry name" value="DUF4417"/>
</dbReference>
<accession>A0AAU8B6Z8</accession>
<dbReference type="EMBL" id="PP511791">
    <property type="protein sequence ID" value="XCD07458.1"/>
    <property type="molecule type" value="Genomic_DNA"/>
</dbReference>
<proteinExistence type="predicted"/>
<name>A0AAU8B6Z8_9CAUD</name>
<organism evidence="1">
    <name type="scientific">Dulem virus 39</name>
    <dbReference type="NCBI Taxonomy" id="3145757"/>
    <lineage>
        <taxon>Viruses</taxon>
        <taxon>Duplodnaviria</taxon>
        <taxon>Heunggongvirae</taxon>
        <taxon>Uroviricota</taxon>
        <taxon>Caudoviricetes</taxon>
    </lineage>
</organism>
<protein>
    <recommendedName>
        <fullName evidence="2">DUF4417 domain-containing protein</fullName>
    </recommendedName>
</protein>
<sequence>MYSSINTKNDVAKEGYIFNCELSGEYGFPKLKTIQAYFDDLRPIPFNKAISEKKPRECVCHFFIEDMAFERVWNNCDKYLDILRNFKYVCSPDFSFYSDMPKALQIWQTYRNRALGHYLSENGISVIPTVGWGFEDSFEWCLDGLPQNSTLAVSTNGCFSKIGKECYRQGFEEMCKRLNPCNVLVIGREIKVGVDVPIIYMNSYGQEMSEKLVNLHKI</sequence>
<evidence type="ECO:0008006" key="2">
    <source>
        <dbReference type="Google" id="ProtNLM"/>
    </source>
</evidence>
<dbReference type="Pfam" id="PF14386">
    <property type="entry name" value="DUF4417"/>
    <property type="match status" value="1"/>
</dbReference>
<reference evidence="1" key="1">
    <citation type="submission" date="2024-03" db="EMBL/GenBank/DDBJ databases">
        <title>Diverse circular DNA viruses in blood, oral, and fecal samples of captive lemurs.</title>
        <authorList>
            <person name="Paietta E.N."/>
            <person name="Kraberger S."/>
            <person name="Lund M.C."/>
            <person name="Custer J.M."/>
            <person name="Vargas K.M."/>
            <person name="Ehmke E.E."/>
            <person name="Yoder A.D."/>
            <person name="Varsani A."/>
        </authorList>
    </citation>
    <scope>NUCLEOTIDE SEQUENCE</scope>
    <source>
        <strain evidence="1">Duke_28FS_1</strain>
    </source>
</reference>